<dbReference type="PATRIC" id="fig|1202724.3.peg.2540"/>
<dbReference type="STRING" id="1202724.AM493_12260"/>
<comment type="caution">
    <text evidence="1">The sequence shown here is derived from an EMBL/GenBank/DDBJ whole genome shotgun (WGS) entry which is preliminary data.</text>
</comment>
<protein>
    <submittedName>
        <fullName evidence="1">Uncharacterized protein</fullName>
    </submittedName>
</protein>
<sequence>MDKLLCVAFVNEGGKINALAYNAVGDKRLTDDNEIKDYISAMIDQTLNSQHERASFGKRKNYGYGDFGTMYDEYEE</sequence>
<keyword evidence="2" id="KW-1185">Reference proteome</keyword>
<accession>A0A0M8MIV7</accession>
<evidence type="ECO:0000313" key="2">
    <source>
        <dbReference type="Proteomes" id="UP000037755"/>
    </source>
</evidence>
<reference evidence="1 2" key="1">
    <citation type="submission" date="2015-08" db="EMBL/GenBank/DDBJ databases">
        <title>Whole genome sequence of Flavobacterium akiainvivens IK-1T, from decaying Wikstroemia oahuensis, an endemic Hawaiian shrub.</title>
        <authorList>
            <person name="Wan X."/>
            <person name="Hou S."/>
            <person name="Saito J."/>
            <person name="Donachie S."/>
        </authorList>
    </citation>
    <scope>NUCLEOTIDE SEQUENCE [LARGE SCALE GENOMIC DNA]</scope>
    <source>
        <strain evidence="1 2">IK-1</strain>
    </source>
</reference>
<dbReference type="Proteomes" id="UP000037755">
    <property type="component" value="Unassembled WGS sequence"/>
</dbReference>
<gene>
    <name evidence="1" type="ORF">AM493_12260</name>
</gene>
<name>A0A0M8MIV7_9FLAO</name>
<proteinExistence type="predicted"/>
<dbReference type="EMBL" id="LIYD01000005">
    <property type="protein sequence ID" value="KOS06717.1"/>
    <property type="molecule type" value="Genomic_DNA"/>
</dbReference>
<dbReference type="RefSeq" id="WP_054408333.1">
    <property type="nucleotide sequence ID" value="NZ_LIYD01000005.1"/>
</dbReference>
<evidence type="ECO:0000313" key="1">
    <source>
        <dbReference type="EMBL" id="KOS06717.1"/>
    </source>
</evidence>
<dbReference type="AlphaFoldDB" id="A0A0M8MIV7"/>
<organism evidence="1 2">
    <name type="scientific">Flavobacterium akiainvivens</name>
    <dbReference type="NCBI Taxonomy" id="1202724"/>
    <lineage>
        <taxon>Bacteria</taxon>
        <taxon>Pseudomonadati</taxon>
        <taxon>Bacteroidota</taxon>
        <taxon>Flavobacteriia</taxon>
        <taxon>Flavobacteriales</taxon>
        <taxon>Flavobacteriaceae</taxon>
        <taxon>Flavobacterium</taxon>
    </lineage>
</organism>